<comment type="caution">
    <text evidence="1">The sequence shown here is derived from an EMBL/GenBank/DDBJ whole genome shotgun (WGS) entry which is preliminary data.</text>
</comment>
<reference evidence="1 2" key="1">
    <citation type="journal article" date="2021" name="Commun. Biol.">
        <title>Genomic insights into the host specific adaptation of the Pneumocystis genus.</title>
        <authorList>
            <person name="Cisse O.H."/>
            <person name="Ma L."/>
            <person name="Dekker J.P."/>
            <person name="Khil P.P."/>
            <person name="Youn J.-H."/>
            <person name="Brenchley J.M."/>
            <person name="Blair R."/>
            <person name="Pahar B."/>
            <person name="Chabe M."/>
            <person name="Van Rompay K.K.A."/>
            <person name="Keesler R."/>
            <person name="Sukura A."/>
            <person name="Hirsch V."/>
            <person name="Kutty G."/>
            <person name="Liu Y."/>
            <person name="Peng L."/>
            <person name="Chen J."/>
            <person name="Song J."/>
            <person name="Weissenbacher-Lang C."/>
            <person name="Xu J."/>
            <person name="Upham N.S."/>
            <person name="Stajich J.E."/>
            <person name="Cuomo C.A."/>
            <person name="Cushion M.T."/>
            <person name="Kovacs J.A."/>
        </authorList>
    </citation>
    <scope>NUCLEOTIDE SEQUENCE [LARGE SCALE GENOMIC DNA]</scope>
    <source>
        <strain evidence="1 2">RABM</strain>
    </source>
</reference>
<keyword evidence="2" id="KW-1185">Reference proteome</keyword>
<evidence type="ECO:0000313" key="1">
    <source>
        <dbReference type="EMBL" id="KAG4304305.1"/>
    </source>
</evidence>
<accession>A0ACB7CAA3</accession>
<dbReference type="Proteomes" id="UP000768646">
    <property type="component" value="Unassembled WGS sequence"/>
</dbReference>
<evidence type="ECO:0000313" key="2">
    <source>
        <dbReference type="Proteomes" id="UP000768646"/>
    </source>
</evidence>
<organism evidence="1 2">
    <name type="scientific">Pneumocystis oryctolagi</name>
    <dbReference type="NCBI Taxonomy" id="42067"/>
    <lineage>
        <taxon>Eukaryota</taxon>
        <taxon>Fungi</taxon>
        <taxon>Dikarya</taxon>
        <taxon>Ascomycota</taxon>
        <taxon>Taphrinomycotina</taxon>
        <taxon>Pneumocystomycetes</taxon>
        <taxon>Pneumocystaceae</taxon>
        <taxon>Pneumocystis</taxon>
    </lineage>
</organism>
<proteinExistence type="predicted"/>
<gene>
    <name evidence="1" type="ORF">PORY_002280</name>
</gene>
<dbReference type="EMBL" id="JABTEG010000009">
    <property type="protein sequence ID" value="KAG4304305.1"/>
    <property type="molecule type" value="Genomic_DNA"/>
</dbReference>
<sequence>MKDLQETIEQTHKYSESYQNDLFLKNENESIEKSPIFLKKVPLSSIYAKTIQHNFSIKTGSNTLNEDDFEQKTLSFNDTVKKNDTLSNLFKHEDASKQDFTYNKMLKENSTKKNSENNFEVCIHEKTPSKFLNSGNRLHNSPLLKGNALMESQLSISKNPWRNRLSEFSPPAKRKKLASESREGDDCVVFSSTENPLVDSIDTFPGSTKKQKVLQYNFNQTNIPLINTNNIPKDSSKSNQKKTNGSDQSNGGVGLLFSGLEKIRREREELERELNIKNAELLRTNSQLLSIKQKTKDIKFKFFGFQKFLDGLGRDHNSLHKEIIKWSNEIKSFQADIIKSRESLQGIIHHCEVLTHQGKLNSKVHKQLGEVKEELVKQNMYRKNLQEKYSKDASLLAEERDKVRFLEDQLMNERKEKNNQYSAFLKKQEVFEKLLQSFYEETQKNEKELKNMLTLWPNEVKTIENKILYEIASNFQEGTNILNPFLREVQEKWEKYSKESLSFYSDIKSFSNTLSLNNKRIENLENEIKQTNIKEKETYECLKKTDDFVQLIKSLQLEINELKTQLEKSKIDFEKRSFFSENNENCPNKFQDVKEVSEKLKIAEKNYEKISSENVKLQNTLKDITQELVVSRDECNSLKNRIKSLENSNSLHMDFVNNDDLKKQYEKEIAEHERRVLKLKETEQAKFDNIIKSKDNKINKLEKEILILKSLNSNDENNLKDDKLFYKEKLISMIGLEKTELIEKIKEQDNTINSLKHEMTKLLNKSRFVDDINKDSQKIKISQSSNRIIHQTPGKSDNASKINTTTPIHLASQIMSPPSENKIKTIYSNSLEHLNNESNKIKPMFTKNIKDYLKSESVTGNIGFSSGSFTPFTEVPENLLTPSNPNESLLLEKTGSPLIFIDDNIDSQNGIITPTELASQSLSLLGKENRKSIRNSNTHKNCTKDDENVGTIPVSEYLLADANNLKNKEDGSLKKKGQDKQRRLRKPSIEYNDDTNFWLTEQLENSMNQKNYSTRSITNTYKKKKNR</sequence>
<protein>
    <submittedName>
        <fullName evidence="1">Uncharacterized protein</fullName>
    </submittedName>
</protein>
<name>A0ACB7CAA3_9ASCO</name>